<feature type="transmembrane region" description="Helical" evidence="1">
    <location>
        <begin position="141"/>
        <end position="157"/>
    </location>
</feature>
<protein>
    <recommendedName>
        <fullName evidence="2">Membrane protein 6-pyruvoyl-tetrahydropterin synthase-related domain-containing protein</fullName>
    </recommendedName>
</protein>
<dbReference type="AlphaFoldDB" id="A0A0G1GWV2"/>
<name>A0A0G1GWV2_9BACT</name>
<keyword evidence="1" id="KW-0472">Membrane</keyword>
<reference evidence="3 4" key="1">
    <citation type="journal article" date="2015" name="Nature">
        <title>rRNA introns, odd ribosomes, and small enigmatic genomes across a large radiation of phyla.</title>
        <authorList>
            <person name="Brown C.T."/>
            <person name="Hug L.A."/>
            <person name="Thomas B.C."/>
            <person name="Sharon I."/>
            <person name="Castelle C.J."/>
            <person name="Singh A."/>
            <person name="Wilkins M.J."/>
            <person name="Williams K.H."/>
            <person name="Banfield J.F."/>
        </authorList>
    </citation>
    <scope>NUCLEOTIDE SEQUENCE [LARGE SCALE GENOMIC DNA]</scope>
</reference>
<evidence type="ECO:0000256" key="1">
    <source>
        <dbReference type="SAM" id="Phobius"/>
    </source>
</evidence>
<feature type="transmembrane region" description="Helical" evidence="1">
    <location>
        <begin position="264"/>
        <end position="282"/>
    </location>
</feature>
<sequence length="534" mass="59645">MHDDAQVARVIEMTKALKNGQFPVRIVSDLGYGYGYPLFNFYGPLPYYIGGGINALGLDALTATKIMIGIGVVMGSIGMYILSSSIFGAFGGILSATLFAYFPYRAVQLYVRGAVGEIWAISFLPLVFFGFFLVSQKNKQRIGIFVTGFSLAGIIVSHTVFGYVVTGSMALVVLLTFLISLQKKKRTIRSFIPPLIAICAIALGLTAFFWLPAIAEMSYVNVQKVIGDTAKYKNHYICFLQLWDSPWGFGGSAPGCLDGISFKLGKLHIIVFIAALFMRFFSKEKGKRIHFILMGTAILSGLLLFLTLQISRPVWEIIPFFPFVQYPWRFLGPLGVCIALISGYVLYKRKSLISIISLFILGGGSILINAKLFTPQYLYSSPAESFTNLEELRWRASKVSDEYLPQGIKIPETVSRVVQERVTGNEFTNVKKIWETETGGKYQVEAYKKQELKLNMAFFPGWTFFVNGDEVKPKVVQGQPYVVLSTGINLVEMRFSDTFVREIGNGLTLITIIGMAVIFIYGKKNIRNYRHTRI</sequence>
<feature type="transmembrane region" description="Helical" evidence="1">
    <location>
        <begin position="191"/>
        <end position="211"/>
    </location>
</feature>
<feature type="transmembrane region" description="Helical" evidence="1">
    <location>
        <begin position="163"/>
        <end position="179"/>
    </location>
</feature>
<accession>A0A0G1GWV2</accession>
<keyword evidence="1" id="KW-1133">Transmembrane helix</keyword>
<gene>
    <name evidence="3" type="ORF">UW22_C0001G0016</name>
</gene>
<dbReference type="InterPro" id="IPR018776">
    <property type="entry name" value="Membrane_prot_PTPS-rel_domain"/>
</dbReference>
<evidence type="ECO:0000313" key="4">
    <source>
        <dbReference type="Proteomes" id="UP000034617"/>
    </source>
</evidence>
<dbReference type="Pfam" id="PF10131">
    <property type="entry name" value="PTPS_related"/>
    <property type="match status" value="1"/>
</dbReference>
<keyword evidence="1" id="KW-0812">Transmembrane</keyword>
<feature type="transmembrane region" description="Helical" evidence="1">
    <location>
        <begin position="352"/>
        <end position="373"/>
    </location>
</feature>
<feature type="transmembrane region" description="Helical" evidence="1">
    <location>
        <begin position="289"/>
        <end position="310"/>
    </location>
</feature>
<dbReference type="EMBL" id="LCHM01000001">
    <property type="protein sequence ID" value="KKT39105.1"/>
    <property type="molecule type" value="Genomic_DNA"/>
</dbReference>
<feature type="transmembrane region" description="Helical" evidence="1">
    <location>
        <begin position="47"/>
        <end position="68"/>
    </location>
</feature>
<organism evidence="3 4">
    <name type="scientific">Candidatus Gottesmanbacteria bacterium GW2011_GWB1_44_11c</name>
    <dbReference type="NCBI Taxonomy" id="1618447"/>
    <lineage>
        <taxon>Bacteria</taxon>
        <taxon>Candidatus Gottesmaniibacteriota</taxon>
    </lineage>
</organism>
<proteinExistence type="predicted"/>
<evidence type="ECO:0000259" key="2">
    <source>
        <dbReference type="Pfam" id="PF10131"/>
    </source>
</evidence>
<feature type="transmembrane region" description="Helical" evidence="1">
    <location>
        <begin position="80"/>
        <end position="102"/>
    </location>
</feature>
<feature type="transmembrane region" description="Helical" evidence="1">
    <location>
        <begin position="503"/>
        <end position="522"/>
    </location>
</feature>
<feature type="domain" description="Membrane protein 6-pyruvoyl-tetrahydropterin synthase-related" evidence="2">
    <location>
        <begin position="39"/>
        <end position="392"/>
    </location>
</feature>
<feature type="transmembrane region" description="Helical" evidence="1">
    <location>
        <begin position="330"/>
        <end position="347"/>
    </location>
</feature>
<comment type="caution">
    <text evidence="3">The sequence shown here is derived from an EMBL/GenBank/DDBJ whole genome shotgun (WGS) entry which is preliminary data.</text>
</comment>
<feature type="transmembrane region" description="Helical" evidence="1">
    <location>
        <begin position="114"/>
        <end position="134"/>
    </location>
</feature>
<evidence type="ECO:0000313" key="3">
    <source>
        <dbReference type="EMBL" id="KKT39105.1"/>
    </source>
</evidence>
<dbReference type="Proteomes" id="UP000034617">
    <property type="component" value="Unassembled WGS sequence"/>
</dbReference>